<evidence type="ECO:0000313" key="11">
    <source>
        <dbReference type="Proteomes" id="UP000287651"/>
    </source>
</evidence>
<dbReference type="GO" id="GO:0005975">
    <property type="term" value="P:carbohydrate metabolic process"/>
    <property type="evidence" value="ECO:0007669"/>
    <property type="project" value="InterPro"/>
</dbReference>
<keyword evidence="6 8" id="KW-0326">Glycosidase</keyword>
<evidence type="ECO:0000256" key="9">
    <source>
        <dbReference type="SAM" id="SignalP"/>
    </source>
</evidence>
<dbReference type="AlphaFoldDB" id="A0A426WW48"/>
<evidence type="ECO:0000256" key="1">
    <source>
        <dbReference type="ARBA" id="ARBA00004191"/>
    </source>
</evidence>
<feature type="chain" id="PRO_5019125741" description="Pectate lyase domain-containing protein" evidence="9">
    <location>
        <begin position="24"/>
        <end position="103"/>
    </location>
</feature>
<keyword evidence="4" id="KW-0964">Secreted</keyword>
<dbReference type="Gene3D" id="2.160.20.10">
    <property type="entry name" value="Single-stranded right-handed beta-helix, Pectin lyase-like"/>
    <property type="match status" value="1"/>
</dbReference>
<dbReference type="Proteomes" id="UP000287651">
    <property type="component" value="Unassembled WGS sequence"/>
</dbReference>
<evidence type="ECO:0000256" key="6">
    <source>
        <dbReference type="ARBA" id="ARBA00023295"/>
    </source>
</evidence>
<comment type="caution">
    <text evidence="10">The sequence shown here is derived from an EMBL/GenBank/DDBJ whole genome shotgun (WGS) entry which is preliminary data.</text>
</comment>
<dbReference type="InterPro" id="IPR012334">
    <property type="entry name" value="Pectin_lyas_fold"/>
</dbReference>
<evidence type="ECO:0008006" key="12">
    <source>
        <dbReference type="Google" id="ProtNLM"/>
    </source>
</evidence>
<protein>
    <recommendedName>
        <fullName evidence="12">Pectate lyase domain-containing protein</fullName>
    </recommendedName>
</protein>
<dbReference type="GO" id="GO:0004650">
    <property type="term" value="F:polygalacturonase activity"/>
    <property type="evidence" value="ECO:0007669"/>
    <property type="project" value="InterPro"/>
</dbReference>
<dbReference type="GO" id="GO:0071555">
    <property type="term" value="P:cell wall organization"/>
    <property type="evidence" value="ECO:0007669"/>
    <property type="project" value="UniProtKB-KW"/>
</dbReference>
<evidence type="ECO:0000256" key="5">
    <source>
        <dbReference type="ARBA" id="ARBA00022801"/>
    </source>
</evidence>
<feature type="signal peptide" evidence="9">
    <location>
        <begin position="1"/>
        <end position="23"/>
    </location>
</feature>
<dbReference type="Pfam" id="PF00295">
    <property type="entry name" value="Glyco_hydro_28"/>
    <property type="match status" value="1"/>
</dbReference>
<keyword evidence="5 8" id="KW-0378">Hydrolase</keyword>
<accession>A0A426WW48</accession>
<dbReference type="PANTHER" id="PTHR31375">
    <property type="match status" value="1"/>
</dbReference>
<proteinExistence type="inferred from homology"/>
<keyword evidence="7" id="KW-0961">Cell wall biogenesis/degradation</keyword>
<reference evidence="10 11" key="1">
    <citation type="journal article" date="2014" name="Agronomy (Basel)">
        <title>A Draft Genome Sequence for Ensete ventricosum, the Drought-Tolerant Tree Against Hunger.</title>
        <authorList>
            <person name="Harrison J."/>
            <person name="Moore K.A."/>
            <person name="Paszkiewicz K."/>
            <person name="Jones T."/>
            <person name="Grant M."/>
            <person name="Ambacheew D."/>
            <person name="Muzemil S."/>
            <person name="Studholme D.J."/>
        </authorList>
    </citation>
    <scope>NUCLEOTIDE SEQUENCE [LARGE SCALE GENOMIC DNA]</scope>
</reference>
<evidence type="ECO:0000256" key="2">
    <source>
        <dbReference type="ARBA" id="ARBA00008834"/>
    </source>
</evidence>
<dbReference type="InterPro" id="IPR011050">
    <property type="entry name" value="Pectin_lyase_fold/virulence"/>
</dbReference>
<evidence type="ECO:0000256" key="3">
    <source>
        <dbReference type="ARBA" id="ARBA00022512"/>
    </source>
</evidence>
<keyword evidence="3" id="KW-0134">Cell wall</keyword>
<dbReference type="InterPro" id="IPR000743">
    <property type="entry name" value="Glyco_hydro_28"/>
</dbReference>
<keyword evidence="9" id="KW-0732">Signal</keyword>
<sequence length="103" mass="11009">MGLELSIIVIGLLFFIILSGARANMTIGVYNVNDYGAVGDGQTDSTKVSFSCHGISVGSLGKYTDEKDVIGLTVRNCTLTDTTNGLRIKTWQSSPSKLKATDF</sequence>
<feature type="non-terminal residue" evidence="10">
    <location>
        <position position="103"/>
    </location>
</feature>
<dbReference type="SUPFAM" id="SSF51126">
    <property type="entry name" value="Pectin lyase-like"/>
    <property type="match status" value="2"/>
</dbReference>
<evidence type="ECO:0000256" key="8">
    <source>
        <dbReference type="RuleBase" id="RU361169"/>
    </source>
</evidence>
<comment type="similarity">
    <text evidence="2 8">Belongs to the glycosyl hydrolase 28 family.</text>
</comment>
<gene>
    <name evidence="10" type="ORF">B296_00054680</name>
</gene>
<evidence type="ECO:0000256" key="7">
    <source>
        <dbReference type="ARBA" id="ARBA00023316"/>
    </source>
</evidence>
<name>A0A426WW48_ENSVE</name>
<comment type="subcellular location">
    <subcellularLocation>
        <location evidence="1">Secreted</location>
        <location evidence="1">Cell wall</location>
    </subcellularLocation>
</comment>
<organism evidence="10 11">
    <name type="scientific">Ensete ventricosum</name>
    <name type="common">Abyssinian banana</name>
    <name type="synonym">Musa ensete</name>
    <dbReference type="NCBI Taxonomy" id="4639"/>
    <lineage>
        <taxon>Eukaryota</taxon>
        <taxon>Viridiplantae</taxon>
        <taxon>Streptophyta</taxon>
        <taxon>Embryophyta</taxon>
        <taxon>Tracheophyta</taxon>
        <taxon>Spermatophyta</taxon>
        <taxon>Magnoliopsida</taxon>
        <taxon>Liliopsida</taxon>
        <taxon>Zingiberales</taxon>
        <taxon>Musaceae</taxon>
        <taxon>Ensete</taxon>
    </lineage>
</organism>
<dbReference type="EMBL" id="AMZH03039189">
    <property type="protein sequence ID" value="RRT31475.1"/>
    <property type="molecule type" value="Genomic_DNA"/>
</dbReference>
<evidence type="ECO:0000313" key="10">
    <source>
        <dbReference type="EMBL" id="RRT31475.1"/>
    </source>
</evidence>
<evidence type="ECO:0000256" key="4">
    <source>
        <dbReference type="ARBA" id="ARBA00022525"/>
    </source>
</evidence>